<dbReference type="InterPro" id="IPR004358">
    <property type="entry name" value="Sig_transdc_His_kin-like_C"/>
</dbReference>
<keyword evidence="8 11" id="KW-1133">Transmembrane helix</keyword>
<dbReference type="Gene3D" id="6.10.340.10">
    <property type="match status" value="1"/>
</dbReference>
<dbReference type="PROSITE" id="PS50109">
    <property type="entry name" value="HIS_KIN"/>
    <property type="match status" value="1"/>
</dbReference>
<evidence type="ECO:0000313" key="14">
    <source>
        <dbReference type="EMBL" id="MEI5688414.1"/>
    </source>
</evidence>
<dbReference type="Pfam" id="PF02518">
    <property type="entry name" value="HATPase_c"/>
    <property type="match status" value="1"/>
</dbReference>
<evidence type="ECO:0000256" key="9">
    <source>
        <dbReference type="ARBA" id="ARBA00023012"/>
    </source>
</evidence>
<dbReference type="Pfam" id="PF00672">
    <property type="entry name" value="HAMP"/>
    <property type="match status" value="1"/>
</dbReference>
<dbReference type="SUPFAM" id="SSF55874">
    <property type="entry name" value="ATPase domain of HSP90 chaperone/DNA topoisomerase II/histidine kinase"/>
    <property type="match status" value="1"/>
</dbReference>
<keyword evidence="5" id="KW-0808">Transferase</keyword>
<dbReference type="Proteomes" id="UP001367771">
    <property type="component" value="Unassembled WGS sequence"/>
</dbReference>
<reference evidence="14 15" key="1">
    <citation type="journal article" date="2013" name="Int. J. Syst. Evol. Microbiol.">
        <title>Sphingomonas kyungheensis sp. nov., a bacterium with ginsenoside-converting activity isolated from soil of a ginseng field.</title>
        <authorList>
            <person name="Son H.M."/>
            <person name="Yang J.E."/>
            <person name="Park Y."/>
            <person name="Han C.K."/>
            <person name="Kim S.G."/>
            <person name="Kook M."/>
            <person name="Yi T.H."/>
        </authorList>
    </citation>
    <scope>NUCLEOTIDE SEQUENCE [LARGE SCALE GENOMIC DNA]</scope>
    <source>
        <strain evidence="14 15">LMG 26582</strain>
    </source>
</reference>
<name>A0ABU8H5R7_9SPHN</name>
<sequence>MKPGLRSLTVGFLAAFLVATAGTGYATYRLTIGTITDLVDRRIENVSALVAADGAQDGAPVLLARIDALAGRRDTGDIGFQLTDAAGRRLGGNVTLTRRFAPGYSDVRRLDRIQGLTAGRAFTRRVGDGLTLTTIAETEPFDGYGGVRLRIYLFGYGLILVVVLGGLIVFGRTIARRFAATRRTVEAIIAGDMQRRVPVTGAQDEFDSQAQAFNRMLDRIAELMAGLRNVSNDVAHDLRTPLARLRSRLTTIAAGAAPETAVAIDQAIGECDSLLAMVAAMLRIAEIETGRRTAGFAATDLTMLIGEIGETLAPVAEESGHHLVVDAARPAWIVGDARLIEQALINGVENALRHTPAGSRIVMGIAIVGDRAVVRIADDGPGIPAEQRALALRRFGRLEASRQRPGHGLGLPLIAAIMRLHGGELHLADGEPGLVLGLAFPRDADDQKRTVASRP</sequence>
<dbReference type="InterPro" id="IPR036890">
    <property type="entry name" value="HATPase_C_sf"/>
</dbReference>
<dbReference type="InterPro" id="IPR036097">
    <property type="entry name" value="HisK_dim/P_sf"/>
</dbReference>
<proteinExistence type="predicted"/>
<comment type="subcellular location">
    <subcellularLocation>
        <location evidence="2">Membrane</location>
    </subcellularLocation>
</comment>
<dbReference type="CDD" id="cd00075">
    <property type="entry name" value="HATPase"/>
    <property type="match status" value="1"/>
</dbReference>
<feature type="domain" description="Histidine kinase" evidence="12">
    <location>
        <begin position="233"/>
        <end position="444"/>
    </location>
</feature>
<evidence type="ECO:0000256" key="5">
    <source>
        <dbReference type="ARBA" id="ARBA00022679"/>
    </source>
</evidence>
<dbReference type="GO" id="GO:0016301">
    <property type="term" value="F:kinase activity"/>
    <property type="evidence" value="ECO:0007669"/>
    <property type="project" value="UniProtKB-KW"/>
</dbReference>
<dbReference type="PROSITE" id="PS50885">
    <property type="entry name" value="HAMP"/>
    <property type="match status" value="1"/>
</dbReference>
<organism evidence="14 15">
    <name type="scientific">Sphingomonas kyungheensis</name>
    <dbReference type="NCBI Taxonomy" id="1069987"/>
    <lineage>
        <taxon>Bacteria</taxon>
        <taxon>Pseudomonadati</taxon>
        <taxon>Pseudomonadota</taxon>
        <taxon>Alphaproteobacteria</taxon>
        <taxon>Sphingomonadales</taxon>
        <taxon>Sphingomonadaceae</taxon>
        <taxon>Sphingomonas</taxon>
    </lineage>
</organism>
<dbReference type="PRINTS" id="PR00344">
    <property type="entry name" value="BCTRLSENSOR"/>
</dbReference>
<protein>
    <recommendedName>
        <fullName evidence="3">histidine kinase</fullName>
        <ecNumber evidence="3">2.7.13.3</ecNumber>
    </recommendedName>
</protein>
<evidence type="ECO:0000256" key="3">
    <source>
        <dbReference type="ARBA" id="ARBA00012438"/>
    </source>
</evidence>
<keyword evidence="6 11" id="KW-0812">Transmembrane</keyword>
<keyword evidence="4" id="KW-0597">Phosphoprotein</keyword>
<dbReference type="Gene3D" id="3.30.565.10">
    <property type="entry name" value="Histidine kinase-like ATPase, C-terminal domain"/>
    <property type="match status" value="1"/>
</dbReference>
<keyword evidence="10 11" id="KW-0472">Membrane</keyword>
<feature type="domain" description="HAMP" evidence="13">
    <location>
        <begin position="172"/>
        <end position="225"/>
    </location>
</feature>
<dbReference type="SUPFAM" id="SSF158472">
    <property type="entry name" value="HAMP domain-like"/>
    <property type="match status" value="1"/>
</dbReference>
<dbReference type="CDD" id="cd00082">
    <property type="entry name" value="HisKA"/>
    <property type="match status" value="1"/>
</dbReference>
<dbReference type="SMART" id="SM00304">
    <property type="entry name" value="HAMP"/>
    <property type="match status" value="1"/>
</dbReference>
<dbReference type="EC" id="2.7.13.3" evidence="3"/>
<evidence type="ECO:0000259" key="13">
    <source>
        <dbReference type="PROSITE" id="PS50885"/>
    </source>
</evidence>
<dbReference type="SUPFAM" id="SSF47384">
    <property type="entry name" value="Homodimeric domain of signal transducing histidine kinase"/>
    <property type="match status" value="1"/>
</dbReference>
<evidence type="ECO:0000256" key="11">
    <source>
        <dbReference type="SAM" id="Phobius"/>
    </source>
</evidence>
<evidence type="ECO:0000256" key="1">
    <source>
        <dbReference type="ARBA" id="ARBA00000085"/>
    </source>
</evidence>
<evidence type="ECO:0000256" key="4">
    <source>
        <dbReference type="ARBA" id="ARBA00022553"/>
    </source>
</evidence>
<evidence type="ECO:0000256" key="7">
    <source>
        <dbReference type="ARBA" id="ARBA00022777"/>
    </source>
</evidence>
<evidence type="ECO:0000256" key="2">
    <source>
        <dbReference type="ARBA" id="ARBA00004370"/>
    </source>
</evidence>
<dbReference type="CDD" id="cd06225">
    <property type="entry name" value="HAMP"/>
    <property type="match status" value="1"/>
</dbReference>
<dbReference type="InterPro" id="IPR005467">
    <property type="entry name" value="His_kinase_dom"/>
</dbReference>
<keyword evidence="9" id="KW-0902">Two-component regulatory system</keyword>
<dbReference type="SMART" id="SM00388">
    <property type="entry name" value="HisKA"/>
    <property type="match status" value="1"/>
</dbReference>
<evidence type="ECO:0000256" key="8">
    <source>
        <dbReference type="ARBA" id="ARBA00022989"/>
    </source>
</evidence>
<dbReference type="SMART" id="SM00387">
    <property type="entry name" value="HATPase_c"/>
    <property type="match status" value="1"/>
</dbReference>
<dbReference type="InterPro" id="IPR003661">
    <property type="entry name" value="HisK_dim/P_dom"/>
</dbReference>
<dbReference type="Gene3D" id="1.10.287.130">
    <property type="match status" value="1"/>
</dbReference>
<dbReference type="EMBL" id="JBBBDM010000009">
    <property type="protein sequence ID" value="MEI5688414.1"/>
    <property type="molecule type" value="Genomic_DNA"/>
</dbReference>
<keyword evidence="7 14" id="KW-0418">Kinase</keyword>
<dbReference type="PANTHER" id="PTHR45436:SF8">
    <property type="entry name" value="HISTIDINE KINASE"/>
    <property type="match status" value="1"/>
</dbReference>
<dbReference type="RefSeq" id="WP_336545794.1">
    <property type="nucleotide sequence ID" value="NZ_JBBBDM010000009.1"/>
</dbReference>
<dbReference type="InterPro" id="IPR050428">
    <property type="entry name" value="TCS_sensor_his_kinase"/>
</dbReference>
<evidence type="ECO:0000256" key="6">
    <source>
        <dbReference type="ARBA" id="ARBA00022692"/>
    </source>
</evidence>
<evidence type="ECO:0000259" key="12">
    <source>
        <dbReference type="PROSITE" id="PS50109"/>
    </source>
</evidence>
<dbReference type="InterPro" id="IPR003594">
    <property type="entry name" value="HATPase_dom"/>
</dbReference>
<dbReference type="InterPro" id="IPR003660">
    <property type="entry name" value="HAMP_dom"/>
</dbReference>
<feature type="transmembrane region" description="Helical" evidence="11">
    <location>
        <begin position="151"/>
        <end position="175"/>
    </location>
</feature>
<dbReference type="Pfam" id="PF00512">
    <property type="entry name" value="HisKA"/>
    <property type="match status" value="1"/>
</dbReference>
<comment type="catalytic activity">
    <reaction evidence="1">
        <text>ATP + protein L-histidine = ADP + protein N-phospho-L-histidine.</text>
        <dbReference type="EC" id="2.7.13.3"/>
    </reaction>
</comment>
<dbReference type="PANTHER" id="PTHR45436">
    <property type="entry name" value="SENSOR HISTIDINE KINASE YKOH"/>
    <property type="match status" value="1"/>
</dbReference>
<accession>A0ABU8H5R7</accession>
<gene>
    <name evidence="14" type="ORF">V8201_15085</name>
</gene>
<keyword evidence="15" id="KW-1185">Reference proteome</keyword>
<evidence type="ECO:0000313" key="15">
    <source>
        <dbReference type="Proteomes" id="UP001367771"/>
    </source>
</evidence>
<evidence type="ECO:0000256" key="10">
    <source>
        <dbReference type="ARBA" id="ARBA00023136"/>
    </source>
</evidence>
<comment type="caution">
    <text evidence="14">The sequence shown here is derived from an EMBL/GenBank/DDBJ whole genome shotgun (WGS) entry which is preliminary data.</text>
</comment>